<organism evidence="6 7">
    <name type="scientific">Mytilus galloprovincialis</name>
    <name type="common">Mediterranean mussel</name>
    <dbReference type="NCBI Taxonomy" id="29158"/>
    <lineage>
        <taxon>Eukaryota</taxon>
        <taxon>Metazoa</taxon>
        <taxon>Spiralia</taxon>
        <taxon>Lophotrochozoa</taxon>
        <taxon>Mollusca</taxon>
        <taxon>Bivalvia</taxon>
        <taxon>Autobranchia</taxon>
        <taxon>Pteriomorphia</taxon>
        <taxon>Mytilida</taxon>
        <taxon>Mytiloidea</taxon>
        <taxon>Mytilidae</taxon>
        <taxon>Mytilinae</taxon>
        <taxon>Mytilus</taxon>
    </lineage>
</organism>
<dbReference type="InterPro" id="IPR036390">
    <property type="entry name" value="WH_DNA-bd_sf"/>
</dbReference>
<feature type="region of interest" description="Disordered" evidence="3">
    <location>
        <begin position="1109"/>
        <end position="1140"/>
    </location>
</feature>
<feature type="compositionally biased region" description="Basic and acidic residues" evidence="3">
    <location>
        <begin position="1310"/>
        <end position="1320"/>
    </location>
</feature>
<dbReference type="Gene3D" id="1.20.58.2220">
    <property type="entry name" value="Formin, FH2 domain"/>
    <property type="match status" value="1"/>
</dbReference>
<feature type="compositionally biased region" description="Basic and acidic residues" evidence="3">
    <location>
        <begin position="883"/>
        <end position="909"/>
    </location>
</feature>
<keyword evidence="2" id="KW-0175">Coiled coil</keyword>
<feature type="compositionally biased region" description="Polar residues" evidence="3">
    <location>
        <begin position="1321"/>
        <end position="1335"/>
    </location>
</feature>
<reference evidence="6" key="1">
    <citation type="submission" date="2018-11" db="EMBL/GenBank/DDBJ databases">
        <authorList>
            <person name="Alioto T."/>
            <person name="Alioto T."/>
        </authorList>
    </citation>
    <scope>NUCLEOTIDE SEQUENCE</scope>
</reference>
<feature type="region of interest" description="Disordered" evidence="3">
    <location>
        <begin position="231"/>
        <end position="252"/>
    </location>
</feature>
<dbReference type="InterPro" id="IPR015425">
    <property type="entry name" value="FH2_Formin"/>
</dbReference>
<dbReference type="PANTHER" id="PTHR45920:SF7">
    <property type="entry name" value="FORMIN-G"/>
    <property type="match status" value="1"/>
</dbReference>
<feature type="region of interest" description="Disordered" evidence="3">
    <location>
        <begin position="1423"/>
        <end position="1529"/>
    </location>
</feature>
<feature type="domain" description="DEP" evidence="4">
    <location>
        <begin position="34"/>
        <end position="90"/>
    </location>
</feature>
<evidence type="ECO:0000259" key="5">
    <source>
        <dbReference type="PROSITE" id="PS51444"/>
    </source>
</evidence>
<feature type="region of interest" description="Disordered" evidence="3">
    <location>
        <begin position="1310"/>
        <end position="1411"/>
    </location>
</feature>
<proteinExistence type="inferred from homology"/>
<feature type="compositionally biased region" description="Polar residues" evidence="3">
    <location>
        <begin position="1512"/>
        <end position="1529"/>
    </location>
</feature>
<name>A0A8B6FYP6_MYTGA</name>
<dbReference type="InterPro" id="IPR000591">
    <property type="entry name" value="DEP_dom"/>
</dbReference>
<dbReference type="InterPro" id="IPR036388">
    <property type="entry name" value="WH-like_DNA-bd_sf"/>
</dbReference>
<dbReference type="EMBL" id="UYJE01007549">
    <property type="protein sequence ID" value="VDI55871.1"/>
    <property type="molecule type" value="Genomic_DNA"/>
</dbReference>
<feature type="region of interest" description="Disordered" evidence="3">
    <location>
        <begin position="828"/>
        <end position="956"/>
    </location>
</feature>
<comment type="similarity">
    <text evidence="1">Belongs to the formin homology family. Cappuccino subfamily.</text>
</comment>
<accession>A0A8B6FYP6</accession>
<gene>
    <name evidence="6" type="ORF">MGAL_10B051549</name>
</gene>
<dbReference type="GO" id="GO:0051015">
    <property type="term" value="F:actin filament binding"/>
    <property type="evidence" value="ECO:0007669"/>
    <property type="project" value="TreeGrafter"/>
</dbReference>
<comment type="caution">
    <text evidence="6">The sequence shown here is derived from an EMBL/GenBank/DDBJ whole genome shotgun (WGS) entry which is preliminary data.</text>
</comment>
<dbReference type="SUPFAM" id="SSF101447">
    <property type="entry name" value="Formin homology 2 domain (FH2 domain)"/>
    <property type="match status" value="1"/>
</dbReference>
<keyword evidence="7" id="KW-1185">Reference proteome</keyword>
<dbReference type="GO" id="GO:0035556">
    <property type="term" value="P:intracellular signal transduction"/>
    <property type="evidence" value="ECO:0007669"/>
    <property type="project" value="InterPro"/>
</dbReference>
<dbReference type="SUPFAM" id="SSF46785">
    <property type="entry name" value="Winged helix' DNA-binding domain"/>
    <property type="match status" value="1"/>
</dbReference>
<evidence type="ECO:0000256" key="3">
    <source>
        <dbReference type="SAM" id="MobiDB-lite"/>
    </source>
</evidence>
<dbReference type="InterPro" id="IPR042201">
    <property type="entry name" value="FH2_Formin_sf"/>
</dbReference>
<feature type="domain" description="FH2" evidence="5">
    <location>
        <begin position="364"/>
        <end position="773"/>
    </location>
</feature>
<dbReference type="GO" id="GO:0030866">
    <property type="term" value="P:cortical actin cytoskeleton organization"/>
    <property type="evidence" value="ECO:0007669"/>
    <property type="project" value="TreeGrafter"/>
</dbReference>
<feature type="compositionally biased region" description="Basic and acidic residues" evidence="3">
    <location>
        <begin position="1121"/>
        <end position="1132"/>
    </location>
</feature>
<evidence type="ECO:0000259" key="4">
    <source>
        <dbReference type="PROSITE" id="PS50186"/>
    </source>
</evidence>
<dbReference type="Proteomes" id="UP000596742">
    <property type="component" value="Unassembled WGS sequence"/>
</dbReference>
<dbReference type="PROSITE" id="PS50186">
    <property type="entry name" value="DEP"/>
    <property type="match status" value="1"/>
</dbReference>
<evidence type="ECO:0000256" key="1">
    <source>
        <dbReference type="ARBA" id="ARBA00005271"/>
    </source>
</evidence>
<dbReference type="PANTHER" id="PTHR45920">
    <property type="entry name" value="FORMIN HOMOLOGY 2 DOMAIN CONTAINING, ISOFORM I"/>
    <property type="match status" value="1"/>
</dbReference>
<dbReference type="OrthoDB" id="427644at2759"/>
<feature type="compositionally biased region" description="Low complexity" evidence="3">
    <location>
        <begin position="1447"/>
        <end position="1462"/>
    </location>
</feature>
<feature type="compositionally biased region" description="Polar residues" evidence="3">
    <location>
        <begin position="1360"/>
        <end position="1386"/>
    </location>
</feature>
<feature type="compositionally biased region" description="Polar residues" evidence="3">
    <location>
        <begin position="1109"/>
        <end position="1120"/>
    </location>
</feature>
<evidence type="ECO:0000313" key="7">
    <source>
        <dbReference type="Proteomes" id="UP000596742"/>
    </source>
</evidence>
<dbReference type="Pfam" id="PF02181">
    <property type="entry name" value="FH2"/>
    <property type="match status" value="1"/>
</dbReference>
<sequence>MRRDICFGAKTKKAENNSTKMRDGWHDSSPKEKFQGNVLVNTLLKKYPGRFQSRWAAVKFARGLFRDGIINSVANLKSFEDSGQLYTWPNNDSSAEWRKMTSHEVHSNFRGYTPKKKNFNDQEDIDIIKSVKSALSGAKQDTSLISKFFKDLQKDFPDSNSSQKTQPSERNWINPRLSTASSESSADTITHSYSKFKDKPGNKVNNNHMYQMGSNTRNYSSIPEEDMPVLDRSHGGSSLEYELSAGNPSNSRRWQDAQFCYSDNEKQLIEEMKKMKRDHNESIQAYEERISKLMAKMHELKGIAEMLENSSTKGSPYGLLPGRAHLINILGNKQDKKPLGSTTGGFVPPPLPPRPTKGNKVYPNKPIIHPKCKMKHLDWSRIILKDGSHNSLTTLWHNMAEPKIDTDELERLFRCFSGVGNSLYDDIVNRRGKSKHQYVTILTGEQSRRLVSTMKILPCELPTVVDGLTAMDYQTVQSDRFVELVEILATCNEIDTIMYHVKRKGSANIDHPEFFISEISKLDHLKDRLDFMRFKKKVQWHLFEIDQQLRELHTACDEISNSLALKNLMETLLAVGNYVNGGTEEGQADGFTIETMNKLKEIQDQDNKTNLLEFVLKMYCQLYETEVDVSCPTRFRLPEPSNMRHAAQVSFESIQETLQNLHGELKIHKEKVAEQFSQNGNNENTFQIKSTIDNFHTSAIEMLTEEERLLHDTKDVYQKTSTYFLYGEAPNKPQNFFQIWAIFLHDCKYYWKLAHRRIAKERFELEFKYKGQTSMGASHGFDNYRANMLRHLTTLRNTQDPKDGSLHVKHLNNWMGTNEVPLKQEKSGSLYSSHQMDNKQKYTPQRSTSPKPLTSDPPDSASVHKPQPMKNGSTPPHYENQNDFEKVVYGSKHEIQSDERSGNSDKTDKSQFSFKSWLKREPGKRHNSGESKSSGEDKRLEQTIESGKRTSGETTLSKIKHSVVQKFTSSTTTSKQRHQQSVPNTYVTTTEKAYQSPPSYVPLSLNVNDIDPYETSLGRESRYGTMSSEIDLRPNAFDKGNLNDSDLQVNSAERRSKFDASKFTYKGVKTRQGSDISTEYASLYHTPPFSSPPVTHIDKDGYASPIILNSTSKSDINNNDTKLRGQGRDPRNRAPLALGSNISISDAYKRSDTEHTDAKKLHLEKKDKCSNDSAVYPHSSHVARSGHYPSETPTSRSYNPLEHSETNVKSAYPYSDSRANENSHQLSSVKKPWEIARDPPAKPERVLERYPGSQNLSINPDSAHREVRTHQHFGMSNDQIPHNNDNRKYVSRTAINRAPITSLIKRFEKDNEQDLNKEPNEQPTKQIMLSTSTPITPRRPMTLHENDDDPPPLPPRYDFHSSSNKQGFETNSHQQFTPQFTETAKLQRTPLKPIHTRESTGTSEQEEGYKDKLRRAATSAVFERYKSQGTPPKRQGGESQTPQYGRQSSNQSQFSHQSSLNQAANTPSIRQNLPFGRHDDAAFSNPSSLSYTPQQQTPQSQSRKAGLGRFANISTHQASNSDNRSSIHL</sequence>
<feature type="coiled-coil region" evidence="2">
    <location>
        <begin position="269"/>
        <end position="310"/>
    </location>
</feature>
<feature type="compositionally biased region" description="Basic and acidic residues" evidence="3">
    <location>
        <begin position="927"/>
        <end position="951"/>
    </location>
</feature>
<protein>
    <submittedName>
        <fullName evidence="6">Formin 2</fullName>
    </submittedName>
</protein>
<dbReference type="SMART" id="SM00498">
    <property type="entry name" value="FH2"/>
    <property type="match status" value="1"/>
</dbReference>
<evidence type="ECO:0000313" key="6">
    <source>
        <dbReference type="EMBL" id="VDI55871.1"/>
    </source>
</evidence>
<feature type="region of interest" description="Disordered" evidence="3">
    <location>
        <begin position="156"/>
        <end position="187"/>
    </location>
</feature>
<dbReference type="Gene3D" id="1.10.10.10">
    <property type="entry name" value="Winged helix-like DNA-binding domain superfamily/Winged helix DNA-binding domain"/>
    <property type="match status" value="1"/>
</dbReference>
<feature type="compositionally biased region" description="Low complexity" evidence="3">
    <location>
        <begin position="1486"/>
        <end position="1502"/>
    </location>
</feature>
<feature type="compositionally biased region" description="Polar residues" evidence="3">
    <location>
        <begin position="828"/>
        <end position="852"/>
    </location>
</feature>
<dbReference type="GO" id="GO:0005856">
    <property type="term" value="C:cytoskeleton"/>
    <property type="evidence" value="ECO:0007669"/>
    <property type="project" value="TreeGrafter"/>
</dbReference>
<feature type="region of interest" description="Disordered" evidence="3">
    <location>
        <begin position="1169"/>
        <end position="1206"/>
    </location>
</feature>
<dbReference type="GO" id="GO:0005737">
    <property type="term" value="C:cytoplasm"/>
    <property type="evidence" value="ECO:0007669"/>
    <property type="project" value="TreeGrafter"/>
</dbReference>
<feature type="compositionally biased region" description="Polar residues" evidence="3">
    <location>
        <begin position="158"/>
        <end position="187"/>
    </location>
</feature>
<feature type="compositionally biased region" description="Polar residues" evidence="3">
    <location>
        <begin position="1437"/>
        <end position="1446"/>
    </location>
</feature>
<evidence type="ECO:0000256" key="2">
    <source>
        <dbReference type="SAM" id="Coils"/>
    </source>
</evidence>
<dbReference type="PROSITE" id="PS51444">
    <property type="entry name" value="FH2"/>
    <property type="match status" value="1"/>
</dbReference>